<feature type="signal peptide" evidence="3">
    <location>
        <begin position="1"/>
        <end position="29"/>
    </location>
</feature>
<dbReference type="PANTHER" id="PTHR11689">
    <property type="entry name" value="CHLORIDE CHANNEL PROTEIN CLC FAMILY MEMBER"/>
    <property type="match status" value="1"/>
</dbReference>
<evidence type="ECO:0008006" key="6">
    <source>
        <dbReference type="Google" id="ProtNLM"/>
    </source>
</evidence>
<keyword evidence="2" id="KW-0129">CBS domain</keyword>
<reference evidence="4 5" key="1">
    <citation type="submission" date="2024-01" db="EMBL/GenBank/DDBJ databases">
        <title>The complete chloroplast genome sequence of Lithospermum erythrorhizon: insights into the phylogenetic relationship among Boraginaceae species and the maternal lineages of purple gromwells.</title>
        <authorList>
            <person name="Okada T."/>
            <person name="Watanabe K."/>
        </authorList>
    </citation>
    <scope>NUCLEOTIDE SEQUENCE [LARGE SCALE GENOMIC DNA]</scope>
</reference>
<comment type="caution">
    <text evidence="4">The sequence shown here is derived from an EMBL/GenBank/DDBJ whole genome shotgun (WGS) entry which is preliminary data.</text>
</comment>
<organism evidence="4 5">
    <name type="scientific">Lithospermum erythrorhizon</name>
    <name type="common">Purple gromwell</name>
    <name type="synonym">Lithospermum officinale var. erythrorhizon</name>
    <dbReference type="NCBI Taxonomy" id="34254"/>
    <lineage>
        <taxon>Eukaryota</taxon>
        <taxon>Viridiplantae</taxon>
        <taxon>Streptophyta</taxon>
        <taxon>Embryophyta</taxon>
        <taxon>Tracheophyta</taxon>
        <taxon>Spermatophyta</taxon>
        <taxon>Magnoliopsida</taxon>
        <taxon>eudicotyledons</taxon>
        <taxon>Gunneridae</taxon>
        <taxon>Pentapetalae</taxon>
        <taxon>asterids</taxon>
        <taxon>lamiids</taxon>
        <taxon>Boraginales</taxon>
        <taxon>Boraginaceae</taxon>
        <taxon>Boraginoideae</taxon>
        <taxon>Lithospermeae</taxon>
        <taxon>Lithospermum</taxon>
    </lineage>
</organism>
<keyword evidence="1" id="KW-0677">Repeat</keyword>
<gene>
    <name evidence="4" type="ORF">LIER_44107</name>
</gene>
<evidence type="ECO:0000313" key="4">
    <source>
        <dbReference type="EMBL" id="GAA0153170.1"/>
    </source>
</evidence>
<sequence>MESSLLWRAFLSTTIVAIVLRTLIDVCHTGKCGLFGTGGLIMYDVTANITYHLVDVPSVLLLRGCKRCPGKHIQLFAGQGSSPVQSNPWV</sequence>
<keyword evidence="3" id="KW-0732">Signal</keyword>
<evidence type="ECO:0000256" key="3">
    <source>
        <dbReference type="SAM" id="SignalP"/>
    </source>
</evidence>
<dbReference type="GO" id="GO:0015108">
    <property type="term" value="F:chloride transmembrane transporter activity"/>
    <property type="evidence" value="ECO:0007669"/>
    <property type="project" value="TreeGrafter"/>
</dbReference>
<dbReference type="Proteomes" id="UP001454036">
    <property type="component" value="Unassembled WGS sequence"/>
</dbReference>
<dbReference type="InterPro" id="IPR051280">
    <property type="entry name" value="Cl-channel/antiporter"/>
</dbReference>
<evidence type="ECO:0000313" key="5">
    <source>
        <dbReference type="Proteomes" id="UP001454036"/>
    </source>
</evidence>
<dbReference type="EMBL" id="BAABME010048579">
    <property type="protein sequence ID" value="GAA0153170.1"/>
    <property type="molecule type" value="Genomic_DNA"/>
</dbReference>
<protein>
    <recommendedName>
        <fullName evidence="6">Secreted protein</fullName>
    </recommendedName>
</protein>
<dbReference type="AlphaFoldDB" id="A0AAV3PS67"/>
<accession>A0AAV3PS67</accession>
<proteinExistence type="predicted"/>
<dbReference type="GO" id="GO:0009705">
    <property type="term" value="C:plant-type vacuole membrane"/>
    <property type="evidence" value="ECO:0007669"/>
    <property type="project" value="TreeGrafter"/>
</dbReference>
<dbReference type="PANTHER" id="PTHR11689:SF92">
    <property type="entry name" value="CHLORIDE CHANNEL-LIKE PROTEIN CLC-G-RELATED"/>
    <property type="match status" value="1"/>
</dbReference>
<evidence type="ECO:0000256" key="2">
    <source>
        <dbReference type="ARBA" id="ARBA00023122"/>
    </source>
</evidence>
<keyword evidence="5" id="KW-1185">Reference proteome</keyword>
<feature type="chain" id="PRO_5043842322" description="Secreted protein" evidence="3">
    <location>
        <begin position="30"/>
        <end position="90"/>
    </location>
</feature>
<evidence type="ECO:0000256" key="1">
    <source>
        <dbReference type="ARBA" id="ARBA00022737"/>
    </source>
</evidence>
<name>A0AAV3PS67_LITER</name>